<dbReference type="Pfam" id="PF08238">
    <property type="entry name" value="Sel1"/>
    <property type="match status" value="16"/>
</dbReference>
<dbReference type="SMART" id="SM00220">
    <property type="entry name" value="S_TKc"/>
    <property type="match status" value="1"/>
</dbReference>
<dbReference type="InterPro" id="IPR011990">
    <property type="entry name" value="TPR-like_helical_dom_sf"/>
</dbReference>
<dbReference type="Gene3D" id="1.10.510.10">
    <property type="entry name" value="Transferase(Phosphotransferase) domain 1"/>
    <property type="match status" value="1"/>
</dbReference>
<dbReference type="Pfam" id="PF00069">
    <property type="entry name" value="Pkinase"/>
    <property type="match status" value="1"/>
</dbReference>
<accession>A0ABR2HUV2</accession>
<evidence type="ECO:0000313" key="4">
    <source>
        <dbReference type="Proteomes" id="UP001470230"/>
    </source>
</evidence>
<dbReference type="EMBL" id="JAPFFF010000023">
    <property type="protein sequence ID" value="KAK8852921.1"/>
    <property type="molecule type" value="Genomic_DNA"/>
</dbReference>
<dbReference type="InterPro" id="IPR006597">
    <property type="entry name" value="Sel1-like"/>
</dbReference>
<evidence type="ECO:0000256" key="1">
    <source>
        <dbReference type="ARBA" id="ARBA00038101"/>
    </source>
</evidence>
<evidence type="ECO:0000313" key="3">
    <source>
        <dbReference type="EMBL" id="KAK8852921.1"/>
    </source>
</evidence>
<name>A0ABR2HUV2_9EUKA</name>
<organism evidence="3 4">
    <name type="scientific">Tritrichomonas musculus</name>
    <dbReference type="NCBI Taxonomy" id="1915356"/>
    <lineage>
        <taxon>Eukaryota</taxon>
        <taxon>Metamonada</taxon>
        <taxon>Parabasalia</taxon>
        <taxon>Tritrichomonadida</taxon>
        <taxon>Tritrichomonadidae</taxon>
        <taxon>Tritrichomonas</taxon>
    </lineage>
</organism>
<dbReference type="PROSITE" id="PS50011">
    <property type="entry name" value="PROTEIN_KINASE_DOM"/>
    <property type="match status" value="1"/>
</dbReference>
<dbReference type="SUPFAM" id="SSF81901">
    <property type="entry name" value="HCP-like"/>
    <property type="match status" value="3"/>
</dbReference>
<gene>
    <name evidence="3" type="ORF">M9Y10_017915</name>
</gene>
<comment type="caution">
    <text evidence="3">The sequence shown here is derived from an EMBL/GenBank/DDBJ whole genome shotgun (WGS) entry which is preliminary data.</text>
</comment>
<dbReference type="CDD" id="cd00180">
    <property type="entry name" value="PKc"/>
    <property type="match status" value="1"/>
</dbReference>
<keyword evidence="4" id="KW-1185">Reference proteome</keyword>
<reference evidence="3 4" key="1">
    <citation type="submission" date="2024-04" db="EMBL/GenBank/DDBJ databases">
        <title>Tritrichomonas musculus Genome.</title>
        <authorList>
            <person name="Alves-Ferreira E."/>
            <person name="Grigg M."/>
            <person name="Lorenzi H."/>
            <person name="Galac M."/>
        </authorList>
    </citation>
    <scope>NUCLEOTIDE SEQUENCE [LARGE SCALE GENOMIC DNA]</scope>
    <source>
        <strain evidence="3 4">EAF2021</strain>
    </source>
</reference>
<protein>
    <recommendedName>
        <fullName evidence="2">Protein kinase domain-containing protein</fullName>
    </recommendedName>
</protein>
<dbReference type="SUPFAM" id="SSF56112">
    <property type="entry name" value="Protein kinase-like (PK-like)"/>
    <property type="match status" value="1"/>
</dbReference>
<dbReference type="SMART" id="SM00671">
    <property type="entry name" value="SEL1"/>
    <property type="match status" value="16"/>
</dbReference>
<dbReference type="InterPro" id="IPR000719">
    <property type="entry name" value="Prot_kinase_dom"/>
</dbReference>
<dbReference type="Proteomes" id="UP001470230">
    <property type="component" value="Unassembled WGS sequence"/>
</dbReference>
<dbReference type="InterPro" id="IPR011009">
    <property type="entry name" value="Kinase-like_dom_sf"/>
</dbReference>
<dbReference type="Gene3D" id="1.25.40.10">
    <property type="entry name" value="Tetratricopeptide repeat domain"/>
    <property type="match status" value="3"/>
</dbReference>
<dbReference type="InterPro" id="IPR050767">
    <property type="entry name" value="Sel1_AlgK"/>
</dbReference>
<sequence>MKAESNQSKKLQQNEIAHDLERIPTKLEEEFFIIKNYNYNISCTYNLSHFQDIKEKQYTGKFIQEINQFSIGKEVALIDIKYINNLVLYILIINETMIIIDKEHIQNIKTLINNISKRTKLYFLTDISKNEFQSQFREIKQSYSNHFSMNEIKLFQSNLIFQTTQKNANFLTFIKATICGYILLQSLNLTQRDKYSNKEDMNYEYKDFILIRNVGETTNLYLNVNDQLLYILKKFYIDDFTSKRRCEREIDCYQKIGNKHPFISRYFGTFQHYEIQFIVIEYIEKMPNKTKLDFNEKIKIIIELLLSVEYVHLNGIIIRDLKWDNVIIDTNYDLHLIDFDLSKGIENNDNDNNDDFEEIMTADVGSYLFAAPEQKTNNNYSYKVDLYSVGMIINLIITEKVINNNDFLNDLQNELPSFPGLFLFITNFYKNLLNDDPEKRPNIATVINDFLLRIPDLIKLCIVKNEGNKMTNLIKMLTNTRFKYLTEMIEKKEPSSFVDISDIYHYIGVELYKGLNIQKNIEKALYYANLSADLNNSRAQRSLGIHYAFKRPDINKALYYLSLSANQNNAEALYNIGDIYFEGLLLPKDIGKAKYYYDRCGQCKDYLVLVWLGFHYIKPNKIIDKNKSIYYFELASRLHNPISQCILGYFYFAGQILKRDIDKAIHYFHLSGNQGFMPSKIMSNPFLPGIEPIDTKELGFDYSESKLRNSVAYMYYKDNINENNIYKAIEYFTISANENDSDALHHLGVIYMENEKVRDINKAIHYLNLASNNNYSTSQLYLGINYLSGQYIPRNANKGIPYLKLSAANNNTDALFWLGLQYYDGINVPKDLNKCVNYLTIAAQKGNSNAQIYLGYIHYQGYYTKDIPKAIHYFNLAANQNNHFAQIYLSLIYLFEKPYININKGLKLVNFLANKNYSVSQYILGEIYLKGDIIKRDINKAIHYLSLSTKSEANLELGLLYYDGQYISKNTSKAIHYLNLAAKKNNREAQFILGRIYFFDEYLKDINKSIFYMTLSANQNYHAANHFLGLIYYEGKYVPKNINEAIRRFKEASNMDNQLSKNNLGVIYLNGIGVKKNVSLAIEYFEDAIRKENDYYASCNLARIFYFGIECKRNIQKAIELFTKALYIYPFPTGLYLYWIYKYDENFRNLALAQKCRNEFLQKFKIDLCSYYDSKEISEKCFHNLKNFSFEYKIDTKGEEFAQLIDVHLIQRQNNNKVVPVFLRNRQNINELFYQGFDIPIN</sequence>
<comment type="similarity">
    <text evidence="1">Belongs to the sel-1 family.</text>
</comment>
<dbReference type="PANTHER" id="PTHR11102">
    <property type="entry name" value="SEL-1-LIKE PROTEIN"/>
    <property type="match status" value="1"/>
</dbReference>
<evidence type="ECO:0000259" key="2">
    <source>
        <dbReference type="PROSITE" id="PS50011"/>
    </source>
</evidence>
<proteinExistence type="inferred from homology"/>
<feature type="domain" description="Protein kinase" evidence="2">
    <location>
        <begin position="203"/>
        <end position="451"/>
    </location>
</feature>
<dbReference type="PANTHER" id="PTHR11102:SF147">
    <property type="entry name" value="SEL1L ADAPTOR SUBUNIT OF ERAD E3 UBIQUITIN LIGASE"/>
    <property type="match status" value="1"/>
</dbReference>